<sequence length="50" mass="6108">MTWSLSITDPHRQNILDLSYFEIDMAFKRIQGEIKEWELVVYVENFQKNM</sequence>
<gene>
    <name evidence="1" type="ORF">RhiirC2_800143</name>
</gene>
<name>A0A2N1M430_9GLOM</name>
<organism evidence="1 2">
    <name type="scientific">Rhizophagus irregularis</name>
    <dbReference type="NCBI Taxonomy" id="588596"/>
    <lineage>
        <taxon>Eukaryota</taxon>
        <taxon>Fungi</taxon>
        <taxon>Fungi incertae sedis</taxon>
        <taxon>Mucoromycota</taxon>
        <taxon>Glomeromycotina</taxon>
        <taxon>Glomeromycetes</taxon>
        <taxon>Glomerales</taxon>
        <taxon>Glomeraceae</taxon>
        <taxon>Rhizophagus</taxon>
    </lineage>
</organism>
<proteinExistence type="predicted"/>
<evidence type="ECO:0000313" key="1">
    <source>
        <dbReference type="EMBL" id="PKK56385.1"/>
    </source>
</evidence>
<reference evidence="1 2" key="2">
    <citation type="submission" date="2017-10" db="EMBL/GenBank/DDBJ databases">
        <title>Extensive intraspecific genome diversity in a model arbuscular mycorrhizal fungus.</title>
        <authorList>
            <person name="Chen E.C.H."/>
            <person name="Morin E."/>
            <person name="Baudet D."/>
            <person name="Noel J."/>
            <person name="Ndikumana S."/>
            <person name="Charron P."/>
            <person name="St-Onge C."/>
            <person name="Giorgi J."/>
            <person name="Grigoriev I.V."/>
            <person name="Roux C."/>
            <person name="Martin F.M."/>
            <person name="Corradi N."/>
        </authorList>
    </citation>
    <scope>NUCLEOTIDE SEQUENCE [LARGE SCALE GENOMIC DNA]</scope>
    <source>
        <strain evidence="1 2">C2</strain>
    </source>
</reference>
<dbReference type="AlphaFoldDB" id="A0A2N1M430"/>
<dbReference type="EMBL" id="LLXL01005723">
    <property type="protein sequence ID" value="PKK56385.1"/>
    <property type="molecule type" value="Genomic_DNA"/>
</dbReference>
<reference evidence="1 2" key="1">
    <citation type="submission" date="2016-04" db="EMBL/GenBank/DDBJ databases">
        <title>Genome analyses suggest a sexual origin of heterokaryosis in a supposedly ancient asexual fungus.</title>
        <authorList>
            <person name="Ropars J."/>
            <person name="Sedzielewska K."/>
            <person name="Noel J."/>
            <person name="Charron P."/>
            <person name="Farinelli L."/>
            <person name="Marton T."/>
            <person name="Kruger M."/>
            <person name="Pelin A."/>
            <person name="Brachmann A."/>
            <person name="Corradi N."/>
        </authorList>
    </citation>
    <scope>NUCLEOTIDE SEQUENCE [LARGE SCALE GENOMIC DNA]</scope>
    <source>
        <strain evidence="1 2">C2</strain>
    </source>
</reference>
<evidence type="ECO:0000313" key="2">
    <source>
        <dbReference type="Proteomes" id="UP000233469"/>
    </source>
</evidence>
<comment type="caution">
    <text evidence="1">The sequence shown here is derived from an EMBL/GenBank/DDBJ whole genome shotgun (WGS) entry which is preliminary data.</text>
</comment>
<protein>
    <submittedName>
        <fullName evidence="1">Uncharacterized protein</fullName>
    </submittedName>
</protein>
<dbReference type="Proteomes" id="UP000233469">
    <property type="component" value="Unassembled WGS sequence"/>
</dbReference>
<accession>A0A2N1M430</accession>